<evidence type="ECO:0000313" key="3">
    <source>
        <dbReference type="EMBL" id="GGP11737.1"/>
    </source>
</evidence>
<dbReference type="CDD" id="cd06445">
    <property type="entry name" value="ATase"/>
    <property type="match status" value="1"/>
</dbReference>
<dbReference type="RefSeq" id="WP_189141784.1">
    <property type="nucleotide sequence ID" value="NZ_BMNK01000011.1"/>
</dbReference>
<dbReference type="InterPro" id="IPR052520">
    <property type="entry name" value="ATL_DNA_repair"/>
</dbReference>
<reference evidence="3" key="1">
    <citation type="journal article" date="2014" name="Int. J. Syst. Evol. Microbiol.">
        <title>Complete genome sequence of Corynebacterium casei LMG S-19264T (=DSM 44701T), isolated from a smear-ripened cheese.</title>
        <authorList>
            <consortium name="US DOE Joint Genome Institute (JGI-PGF)"/>
            <person name="Walter F."/>
            <person name="Albersmeier A."/>
            <person name="Kalinowski J."/>
            <person name="Ruckert C."/>
        </authorList>
    </citation>
    <scope>NUCLEOTIDE SEQUENCE</scope>
    <source>
        <strain evidence="3">CGMCC 4.7430</strain>
    </source>
</reference>
<dbReference type="InterPro" id="IPR036217">
    <property type="entry name" value="MethylDNA_cys_MeTrfase_DNAb"/>
</dbReference>
<reference evidence="3" key="2">
    <citation type="submission" date="2020-09" db="EMBL/GenBank/DDBJ databases">
        <authorList>
            <person name="Sun Q."/>
            <person name="Zhou Y."/>
        </authorList>
    </citation>
    <scope>NUCLEOTIDE SEQUENCE</scope>
    <source>
        <strain evidence="3">CGMCC 4.7430</strain>
    </source>
</reference>
<gene>
    <name evidence="3" type="ORF">GCM10012278_56690</name>
</gene>
<comment type="caution">
    <text evidence="3">The sequence shown here is derived from an EMBL/GenBank/DDBJ whole genome shotgun (WGS) entry which is preliminary data.</text>
</comment>
<dbReference type="PANTHER" id="PTHR42942:SF1">
    <property type="entry name" value="ALKYLTRANSFERASE-LIKE PROTEIN 1"/>
    <property type="match status" value="1"/>
</dbReference>
<dbReference type="InterPro" id="IPR036388">
    <property type="entry name" value="WH-like_DNA-bd_sf"/>
</dbReference>
<dbReference type="InterPro" id="IPR014048">
    <property type="entry name" value="MethylDNA_cys_MeTrfase_DNA-bd"/>
</dbReference>
<evidence type="ECO:0000259" key="2">
    <source>
        <dbReference type="Pfam" id="PF01035"/>
    </source>
</evidence>
<accession>A0A918E700</accession>
<evidence type="ECO:0000313" key="4">
    <source>
        <dbReference type="Proteomes" id="UP000660745"/>
    </source>
</evidence>
<dbReference type="GO" id="GO:0003824">
    <property type="term" value="F:catalytic activity"/>
    <property type="evidence" value="ECO:0007669"/>
    <property type="project" value="InterPro"/>
</dbReference>
<sequence length="106" mass="11763">MDAVNPFAEAVLDVVERIPPGRVMSYGDIAEYVGQGGPRQVGRVMSTYGGGVPWWRVVHADGTGAPDHEQRCLAHWREEGTALRGDRVDMRRARWDGRSADFQEAP</sequence>
<dbReference type="GO" id="GO:0006281">
    <property type="term" value="P:DNA repair"/>
    <property type="evidence" value="ECO:0007669"/>
    <property type="project" value="InterPro"/>
</dbReference>
<dbReference type="AlphaFoldDB" id="A0A918E700"/>
<dbReference type="Proteomes" id="UP000660745">
    <property type="component" value="Unassembled WGS sequence"/>
</dbReference>
<keyword evidence="1" id="KW-0227">DNA damage</keyword>
<dbReference type="Pfam" id="PF01035">
    <property type="entry name" value="DNA_binding_1"/>
    <property type="match status" value="1"/>
</dbReference>
<dbReference type="PANTHER" id="PTHR42942">
    <property type="entry name" value="6-O-METHYLGUANINE DNA METHYLTRANSFERASE"/>
    <property type="match status" value="1"/>
</dbReference>
<dbReference type="EMBL" id="BMNK01000011">
    <property type="protein sequence ID" value="GGP11737.1"/>
    <property type="molecule type" value="Genomic_DNA"/>
</dbReference>
<organism evidence="3 4">
    <name type="scientific">Nonomuraea glycinis</name>
    <dbReference type="NCBI Taxonomy" id="2047744"/>
    <lineage>
        <taxon>Bacteria</taxon>
        <taxon>Bacillati</taxon>
        <taxon>Actinomycetota</taxon>
        <taxon>Actinomycetes</taxon>
        <taxon>Streptosporangiales</taxon>
        <taxon>Streptosporangiaceae</taxon>
        <taxon>Nonomuraea</taxon>
    </lineage>
</organism>
<keyword evidence="4" id="KW-1185">Reference proteome</keyword>
<dbReference type="Gene3D" id="1.10.10.10">
    <property type="entry name" value="Winged helix-like DNA-binding domain superfamily/Winged helix DNA-binding domain"/>
    <property type="match status" value="1"/>
</dbReference>
<proteinExistence type="predicted"/>
<name>A0A918E700_9ACTN</name>
<evidence type="ECO:0000256" key="1">
    <source>
        <dbReference type="ARBA" id="ARBA00022763"/>
    </source>
</evidence>
<dbReference type="SUPFAM" id="SSF46767">
    <property type="entry name" value="Methylated DNA-protein cysteine methyltransferase, C-terminal domain"/>
    <property type="match status" value="1"/>
</dbReference>
<feature type="domain" description="Methylated-DNA-[protein]-cysteine S-methyltransferase DNA binding" evidence="2">
    <location>
        <begin position="6"/>
        <end position="65"/>
    </location>
</feature>
<protein>
    <recommendedName>
        <fullName evidence="2">Methylated-DNA-[protein]-cysteine S-methyltransferase DNA binding domain-containing protein</fullName>
    </recommendedName>
</protein>